<organism evidence="2 4">
    <name type="scientific">Leptotrichia hongkongensis</name>
    <dbReference type="NCBI Taxonomy" id="554406"/>
    <lineage>
        <taxon>Bacteria</taxon>
        <taxon>Fusobacteriati</taxon>
        <taxon>Fusobacteriota</taxon>
        <taxon>Fusobacteriia</taxon>
        <taxon>Fusobacteriales</taxon>
        <taxon>Leptotrichiaceae</taxon>
        <taxon>Leptotrichia</taxon>
    </lineage>
</organism>
<sequence length="149" mass="16638">MKKILLIGKSMCGKTTLTQRIHGLDIQYEKTQMLKYSDDILDTPGEYMENRMLYKALIISSYDCDVIGMVQACNEEHNVFPPGFSTAFTKPVIGIVTKSDLGGDVERACEILENAGAQKVFVVSSYENKGIEELVKYLEDDNGQLEGDK</sequence>
<evidence type="ECO:0000313" key="2">
    <source>
        <dbReference type="EMBL" id="BBM58472.1"/>
    </source>
</evidence>
<gene>
    <name evidence="3" type="ORF">ACEG17_09185</name>
    <name evidence="2" type="ORF">JMUB5056_0034</name>
</gene>
<evidence type="ECO:0000256" key="1">
    <source>
        <dbReference type="PIRNR" id="PIRNR036409"/>
    </source>
</evidence>
<dbReference type="Proteomes" id="UP001571581">
    <property type="component" value="Unassembled WGS sequence"/>
</dbReference>
<dbReference type="OrthoDB" id="6179at2"/>
<dbReference type="EMBL" id="AP019846">
    <property type="protein sequence ID" value="BBM58472.1"/>
    <property type="molecule type" value="Genomic_DNA"/>
</dbReference>
<dbReference type="PANTHER" id="PTHR40453">
    <property type="entry name" value="PROTEIN YOEF"/>
    <property type="match status" value="1"/>
</dbReference>
<comment type="similarity">
    <text evidence="1">Belongs to the EutP/PduV family.</text>
</comment>
<keyword evidence="1" id="KW-0547">Nucleotide-binding</keyword>
<dbReference type="CDD" id="cd00882">
    <property type="entry name" value="Ras_like_GTPase"/>
    <property type="match status" value="1"/>
</dbReference>
<evidence type="ECO:0000313" key="3">
    <source>
        <dbReference type="EMBL" id="MFA3800356.1"/>
    </source>
</evidence>
<reference evidence="3 5" key="2">
    <citation type="submission" date="2024-07" db="EMBL/GenBank/DDBJ databases">
        <authorList>
            <person name="Li X.-J."/>
            <person name="Wang X."/>
        </authorList>
    </citation>
    <scope>NUCLEOTIDE SEQUENCE [LARGE SCALE GENOMIC DNA]</scope>
    <source>
        <strain evidence="3 5">DSM 23441</strain>
    </source>
</reference>
<protein>
    <submittedName>
        <fullName evidence="2">Ethanolamine utilization protein, EutP</fullName>
    </submittedName>
    <submittedName>
        <fullName evidence="3">EutP/PduV family microcompartment system protein</fullName>
    </submittedName>
</protein>
<dbReference type="InterPro" id="IPR012381">
    <property type="entry name" value="EutP_PduV"/>
</dbReference>
<dbReference type="RefSeq" id="WP_039900984.1">
    <property type="nucleotide sequence ID" value="NZ_AP019846.1"/>
</dbReference>
<dbReference type="AlphaFoldDB" id="A0A510L3B9"/>
<dbReference type="Pfam" id="PF10662">
    <property type="entry name" value="PduV-EutP"/>
    <property type="match status" value="1"/>
</dbReference>
<dbReference type="InterPro" id="IPR027417">
    <property type="entry name" value="P-loop_NTPase"/>
</dbReference>
<dbReference type="PIRSF" id="PIRSF036409">
    <property type="entry name" value="EutP_PduV"/>
    <property type="match status" value="1"/>
</dbReference>
<dbReference type="EMBL" id="JBGORW010000013">
    <property type="protein sequence ID" value="MFA3800356.1"/>
    <property type="molecule type" value="Genomic_DNA"/>
</dbReference>
<dbReference type="PANTHER" id="PTHR40453:SF1">
    <property type="entry name" value="PROTEIN YOEF"/>
    <property type="match status" value="1"/>
</dbReference>
<dbReference type="Proteomes" id="UP000321561">
    <property type="component" value="Chromosome"/>
</dbReference>
<accession>A0A510L3B9</accession>
<keyword evidence="5" id="KW-1185">Reference proteome</keyword>
<proteinExistence type="inferred from homology"/>
<evidence type="ECO:0000313" key="4">
    <source>
        <dbReference type="Proteomes" id="UP000321561"/>
    </source>
</evidence>
<dbReference type="NCBIfam" id="TIGR02528">
    <property type="entry name" value="EutP"/>
    <property type="match status" value="1"/>
</dbReference>
<dbReference type="GO" id="GO:0006576">
    <property type="term" value="P:biogenic amine metabolic process"/>
    <property type="evidence" value="ECO:0007669"/>
    <property type="project" value="InterPro"/>
</dbReference>
<reference evidence="2 4" key="1">
    <citation type="submission" date="2019-07" db="EMBL/GenBank/DDBJ databases">
        <title>Complete Genome Sequence of Leptotrichia hongkongensis Strain JMUB5056.</title>
        <authorList>
            <person name="Watanabe S."/>
            <person name="Cui L."/>
        </authorList>
    </citation>
    <scope>NUCLEOTIDE SEQUENCE [LARGE SCALE GENOMIC DNA]</scope>
    <source>
        <strain evidence="2 4">JMUB5056</strain>
    </source>
</reference>
<evidence type="ECO:0000313" key="5">
    <source>
        <dbReference type="Proteomes" id="UP001571581"/>
    </source>
</evidence>
<dbReference type="Gene3D" id="3.40.50.300">
    <property type="entry name" value="P-loop containing nucleotide triphosphate hydrolases"/>
    <property type="match status" value="1"/>
</dbReference>
<dbReference type="KEGG" id="lhg:JMUB5056_0034"/>
<name>A0A510L3B9_9FUSO</name>
<dbReference type="SUPFAM" id="SSF52540">
    <property type="entry name" value="P-loop containing nucleoside triphosphate hydrolases"/>
    <property type="match status" value="1"/>
</dbReference>
<dbReference type="GO" id="GO:0005524">
    <property type="term" value="F:ATP binding"/>
    <property type="evidence" value="ECO:0007669"/>
    <property type="project" value="UniProtKB-UniRule"/>
</dbReference>